<organism evidence="2 3">
    <name type="scientific">Rhizoctonia solani</name>
    <dbReference type="NCBI Taxonomy" id="456999"/>
    <lineage>
        <taxon>Eukaryota</taxon>
        <taxon>Fungi</taxon>
        <taxon>Dikarya</taxon>
        <taxon>Basidiomycota</taxon>
        <taxon>Agaricomycotina</taxon>
        <taxon>Agaricomycetes</taxon>
        <taxon>Cantharellales</taxon>
        <taxon>Ceratobasidiaceae</taxon>
        <taxon>Rhizoctonia</taxon>
    </lineage>
</organism>
<accession>A0A8H3D8Y2</accession>
<sequence>MDTQPKPTQVTKQPEPMTEMTTNHDPATVSEVERPSGQVNEDTPSKKKKKGSCPTVPAAGVDGLCNIIFGALCCLCRGLN</sequence>
<evidence type="ECO:0000313" key="2">
    <source>
        <dbReference type="EMBL" id="CAE6512978.1"/>
    </source>
</evidence>
<dbReference type="EMBL" id="CAJMWZ010005944">
    <property type="protein sequence ID" value="CAE6512978.1"/>
    <property type="molecule type" value="Genomic_DNA"/>
</dbReference>
<evidence type="ECO:0000256" key="1">
    <source>
        <dbReference type="SAM" id="MobiDB-lite"/>
    </source>
</evidence>
<feature type="region of interest" description="Disordered" evidence="1">
    <location>
        <begin position="1"/>
        <end position="58"/>
    </location>
</feature>
<feature type="compositionally biased region" description="Polar residues" evidence="1">
    <location>
        <begin position="1"/>
        <end position="12"/>
    </location>
</feature>
<evidence type="ECO:0000313" key="3">
    <source>
        <dbReference type="Proteomes" id="UP000663850"/>
    </source>
</evidence>
<dbReference type="Proteomes" id="UP000663850">
    <property type="component" value="Unassembled WGS sequence"/>
</dbReference>
<proteinExistence type="predicted"/>
<protein>
    <submittedName>
        <fullName evidence="2">Uncharacterized protein</fullName>
    </submittedName>
</protein>
<gene>
    <name evidence="2" type="ORF">RDB_LOCUS108697</name>
</gene>
<comment type="caution">
    <text evidence="2">The sequence shown here is derived from an EMBL/GenBank/DDBJ whole genome shotgun (WGS) entry which is preliminary data.</text>
</comment>
<reference evidence="2" key="1">
    <citation type="submission" date="2021-01" db="EMBL/GenBank/DDBJ databases">
        <authorList>
            <person name="Kaushik A."/>
        </authorList>
    </citation>
    <scope>NUCLEOTIDE SEQUENCE</scope>
    <source>
        <strain evidence="2">Type strain: AG8-Rh-89/</strain>
    </source>
</reference>
<dbReference type="AlphaFoldDB" id="A0A8H3D8Y2"/>
<name>A0A8H3D8Y2_9AGAM</name>